<reference evidence="1 2" key="1">
    <citation type="submission" date="2018-02" db="EMBL/GenBank/DDBJ databases">
        <title>Subsurface microbial communities from deep shales in Ohio and West Virginia, USA.</title>
        <authorList>
            <person name="Wrighton K."/>
        </authorList>
    </citation>
    <scope>NUCLEOTIDE SEQUENCE [LARGE SCALE GENOMIC DNA]</scope>
    <source>
        <strain evidence="1 2">OWC-G53F</strain>
    </source>
</reference>
<evidence type="ECO:0000313" key="1">
    <source>
        <dbReference type="EMBL" id="PPK65313.1"/>
    </source>
</evidence>
<dbReference type="OrthoDB" id="9135240at2"/>
<accession>A0A2S6GJE1</accession>
<dbReference type="AlphaFoldDB" id="A0A2S6GJE1"/>
<organism evidence="1 2">
    <name type="scientific">Methylobacter tundripaludum</name>
    <dbReference type="NCBI Taxonomy" id="173365"/>
    <lineage>
        <taxon>Bacteria</taxon>
        <taxon>Pseudomonadati</taxon>
        <taxon>Pseudomonadota</taxon>
        <taxon>Gammaproteobacteria</taxon>
        <taxon>Methylococcales</taxon>
        <taxon>Methylococcaceae</taxon>
        <taxon>Methylobacter</taxon>
    </lineage>
</organism>
<dbReference type="EMBL" id="PTIY01000021">
    <property type="protein sequence ID" value="PPK65313.1"/>
    <property type="molecule type" value="Genomic_DNA"/>
</dbReference>
<name>A0A2S6GJE1_9GAMM</name>
<sequence length="355" mass="40375">MGEEFLSKIKGNNATFVIHSDAGACAAAAVMGNIAVRSQEEGSYFCLSDDFIPMVDDFASKEFDANTAPDQIDVNFKNDWIEYLKNTGFPANSLEYKDCCTPEENTMRFLNVCRRIPAMKPRMVHESRELSIPNEYRLDYEKLMVLIKTGDNLNPYLSRDILKKKNPDKNDLLLNSWGIQHLHFRTEGTDQLLFCVIAESDVFVIQALPHNEEYLWVNTQLVEILHRNWPKLILRAKHNGLDPEDIQSAKRHSLRRYNANFLVTVSDGTVYLPLAVGTMASGDSMEDWVNCKKIFSELEHYQNIVVQNALAIRTALNMPASQKLVVRIAFDNRVCCLYEPTRATRIGGFTSTHSA</sequence>
<evidence type="ECO:0000313" key="2">
    <source>
        <dbReference type="Proteomes" id="UP000238071"/>
    </source>
</evidence>
<gene>
    <name evidence="1" type="ORF">B0F88_1211</name>
</gene>
<proteinExistence type="predicted"/>
<protein>
    <submittedName>
        <fullName evidence="1">Uncharacterized protein</fullName>
    </submittedName>
</protein>
<dbReference type="RefSeq" id="WP_104425213.1">
    <property type="nucleotide sequence ID" value="NZ_PTIY01000021.1"/>
</dbReference>
<keyword evidence="2" id="KW-1185">Reference proteome</keyword>
<comment type="caution">
    <text evidence="1">The sequence shown here is derived from an EMBL/GenBank/DDBJ whole genome shotgun (WGS) entry which is preliminary data.</text>
</comment>
<dbReference type="Proteomes" id="UP000238071">
    <property type="component" value="Unassembled WGS sequence"/>
</dbReference>